<dbReference type="Proteomes" id="UP001058184">
    <property type="component" value="Chromosome"/>
</dbReference>
<sequence length="51" mass="5544">MAEKKTPKNDGSAASREDRLKAALKANMARRKAQAKARAEKQDQDTGKSGE</sequence>
<dbReference type="EMBL" id="CP081078">
    <property type="protein sequence ID" value="UWQ58078.1"/>
    <property type="molecule type" value="Genomic_DNA"/>
</dbReference>
<dbReference type="KEGG" id="lcae:K3721_16115"/>
<evidence type="ECO:0000313" key="5">
    <source>
        <dbReference type="Proteomes" id="UP001058713"/>
    </source>
</evidence>
<organism evidence="2 5">
    <name type="scientific">Leisingera caerulea</name>
    <name type="common">Phaeobacter caeruleus</name>
    <dbReference type="NCBI Taxonomy" id="506591"/>
    <lineage>
        <taxon>Bacteria</taxon>
        <taxon>Pseudomonadati</taxon>
        <taxon>Pseudomonadota</taxon>
        <taxon>Alphaproteobacteria</taxon>
        <taxon>Rhodobacterales</taxon>
        <taxon>Roseobacteraceae</taxon>
        <taxon>Leisingera</taxon>
    </lineage>
</organism>
<protein>
    <submittedName>
        <fullName evidence="2">Uncharacterized protein</fullName>
    </submittedName>
</protein>
<accession>A0A9Q9HE91</accession>
<proteinExistence type="predicted"/>
<evidence type="ECO:0000256" key="1">
    <source>
        <dbReference type="SAM" id="MobiDB-lite"/>
    </source>
</evidence>
<evidence type="ECO:0000313" key="4">
    <source>
        <dbReference type="Proteomes" id="UP001058184"/>
    </source>
</evidence>
<dbReference type="EMBL" id="CP081070">
    <property type="protein sequence ID" value="UWQ53488.1"/>
    <property type="molecule type" value="Genomic_DNA"/>
</dbReference>
<keyword evidence="4" id="KW-1185">Reference proteome</keyword>
<feature type="compositionally biased region" description="Basic and acidic residues" evidence="1">
    <location>
        <begin position="37"/>
        <end position="51"/>
    </location>
</feature>
<dbReference type="AlphaFoldDB" id="A0A9Q9HE91"/>
<feature type="region of interest" description="Disordered" evidence="1">
    <location>
        <begin position="1"/>
        <end position="51"/>
    </location>
</feature>
<dbReference type="RefSeq" id="WP_167332323.1">
    <property type="nucleotide sequence ID" value="NZ_CBDUNH010000023.1"/>
</dbReference>
<evidence type="ECO:0000313" key="2">
    <source>
        <dbReference type="EMBL" id="UWQ53488.1"/>
    </source>
</evidence>
<dbReference type="Proteomes" id="UP001058713">
    <property type="component" value="Chromosome"/>
</dbReference>
<evidence type="ECO:0000313" key="3">
    <source>
        <dbReference type="EMBL" id="UWQ58078.1"/>
    </source>
</evidence>
<reference evidence="2" key="1">
    <citation type="submission" date="2021-08" db="EMBL/GenBank/DDBJ databases">
        <authorList>
            <person name="Nwanade C."/>
            <person name="Wang M."/>
            <person name="Masoudi A."/>
            <person name="Yu Z."/>
            <person name="Liu J."/>
        </authorList>
    </citation>
    <scope>NUCLEOTIDE SEQUENCE</scope>
    <source>
        <strain evidence="2">S122</strain>
        <strain evidence="3">S141</strain>
    </source>
</reference>
<gene>
    <name evidence="2" type="ORF">K3721_16115</name>
    <name evidence="3" type="ORF">K3722_16565</name>
</gene>
<name>A0A9Q9HE91_LEICA</name>